<evidence type="ECO:0000313" key="2">
    <source>
        <dbReference type="Proteomes" id="UP001497535"/>
    </source>
</evidence>
<protein>
    <submittedName>
        <fullName evidence="1">Uncharacterized protein</fullName>
    </submittedName>
</protein>
<gene>
    <name evidence="1" type="ORF">MENTE1834_LOCUS3638</name>
</gene>
<sequence length="85" mass="10158">MFHSFCQIIHSMCHIHFQPKSIFSIIICCFHFLLFIFSIFFSFHFLPKSLRIAKASLRHPVLPVEWNHAGSILSNIPRHYYHYIP</sequence>
<evidence type="ECO:0000313" key="1">
    <source>
        <dbReference type="EMBL" id="CAK5017832.1"/>
    </source>
</evidence>
<dbReference type="Proteomes" id="UP001497535">
    <property type="component" value="Unassembled WGS sequence"/>
</dbReference>
<organism evidence="1 2">
    <name type="scientific">Meloidogyne enterolobii</name>
    <name type="common">Root-knot nematode worm</name>
    <name type="synonym">Meloidogyne mayaguensis</name>
    <dbReference type="NCBI Taxonomy" id="390850"/>
    <lineage>
        <taxon>Eukaryota</taxon>
        <taxon>Metazoa</taxon>
        <taxon>Ecdysozoa</taxon>
        <taxon>Nematoda</taxon>
        <taxon>Chromadorea</taxon>
        <taxon>Rhabditida</taxon>
        <taxon>Tylenchina</taxon>
        <taxon>Tylenchomorpha</taxon>
        <taxon>Tylenchoidea</taxon>
        <taxon>Meloidogynidae</taxon>
        <taxon>Meloidogyninae</taxon>
        <taxon>Meloidogyne</taxon>
    </lineage>
</organism>
<keyword evidence="2" id="KW-1185">Reference proteome</keyword>
<accession>A0ACB0XU56</accession>
<proteinExistence type="predicted"/>
<name>A0ACB0XU56_MELEN</name>
<dbReference type="EMBL" id="CAVMJV010000003">
    <property type="protein sequence ID" value="CAK5017832.1"/>
    <property type="molecule type" value="Genomic_DNA"/>
</dbReference>
<reference evidence="1" key="1">
    <citation type="submission" date="2023-11" db="EMBL/GenBank/DDBJ databases">
        <authorList>
            <person name="Poullet M."/>
        </authorList>
    </citation>
    <scope>NUCLEOTIDE SEQUENCE</scope>
    <source>
        <strain evidence="1">E1834</strain>
    </source>
</reference>
<comment type="caution">
    <text evidence="1">The sequence shown here is derived from an EMBL/GenBank/DDBJ whole genome shotgun (WGS) entry which is preliminary data.</text>
</comment>